<dbReference type="Proteomes" id="UP000276770">
    <property type="component" value="Unassembled WGS sequence"/>
</dbReference>
<organism evidence="2 3">
    <name type="scientific">Falsibacillus albus</name>
    <dbReference type="NCBI Taxonomy" id="2478915"/>
    <lineage>
        <taxon>Bacteria</taxon>
        <taxon>Bacillati</taxon>
        <taxon>Bacillota</taxon>
        <taxon>Bacilli</taxon>
        <taxon>Bacillales</taxon>
        <taxon>Bacillaceae</taxon>
        <taxon>Falsibacillus</taxon>
    </lineage>
</organism>
<comment type="caution">
    <text evidence="2">The sequence shown here is derived from an EMBL/GenBank/DDBJ whole genome shotgun (WGS) entry which is preliminary data.</text>
</comment>
<dbReference type="Gene3D" id="1.25.40.10">
    <property type="entry name" value="Tetratricopeptide repeat domain"/>
    <property type="match status" value="1"/>
</dbReference>
<gene>
    <name evidence="2" type="ORF">D9X91_13500</name>
</gene>
<keyword evidence="3" id="KW-1185">Reference proteome</keyword>
<dbReference type="PANTHER" id="PTHR43630">
    <property type="entry name" value="POLY-BETA-1,6-N-ACETYL-D-GLUCOSAMINE SYNTHASE"/>
    <property type="match status" value="1"/>
</dbReference>
<evidence type="ECO:0000259" key="1">
    <source>
        <dbReference type="Pfam" id="PF00535"/>
    </source>
</evidence>
<dbReference type="Pfam" id="PF00535">
    <property type="entry name" value="Glycos_transf_2"/>
    <property type="match status" value="1"/>
</dbReference>
<evidence type="ECO:0000313" key="3">
    <source>
        <dbReference type="Proteomes" id="UP000276770"/>
    </source>
</evidence>
<dbReference type="AlphaFoldDB" id="A0A3L7K1W0"/>
<dbReference type="InterPro" id="IPR001173">
    <property type="entry name" value="Glyco_trans_2-like"/>
</dbReference>
<proteinExistence type="predicted"/>
<evidence type="ECO:0000313" key="2">
    <source>
        <dbReference type="EMBL" id="RLQ94662.1"/>
    </source>
</evidence>
<dbReference type="EMBL" id="RCVZ01000009">
    <property type="protein sequence ID" value="RLQ94662.1"/>
    <property type="molecule type" value="Genomic_DNA"/>
</dbReference>
<dbReference type="SMART" id="SM00028">
    <property type="entry name" value="TPR"/>
    <property type="match status" value="2"/>
</dbReference>
<dbReference type="Gene3D" id="3.90.550.10">
    <property type="entry name" value="Spore Coat Polysaccharide Biosynthesis Protein SpsA, Chain A"/>
    <property type="match status" value="1"/>
</dbReference>
<dbReference type="GO" id="GO:0016740">
    <property type="term" value="F:transferase activity"/>
    <property type="evidence" value="ECO:0007669"/>
    <property type="project" value="UniProtKB-KW"/>
</dbReference>
<accession>A0A3L7K1W0</accession>
<dbReference type="SUPFAM" id="SSF48452">
    <property type="entry name" value="TPR-like"/>
    <property type="match status" value="1"/>
</dbReference>
<protein>
    <submittedName>
        <fullName evidence="2">Glycosyltransferase family 2 protein</fullName>
    </submittedName>
</protein>
<dbReference type="RefSeq" id="WP_121681275.1">
    <property type="nucleotide sequence ID" value="NZ_RCVZ01000009.1"/>
</dbReference>
<keyword evidence="2" id="KW-0808">Transferase</keyword>
<reference evidence="2 3" key="1">
    <citation type="submission" date="2018-10" db="EMBL/GenBank/DDBJ databases">
        <title>Falsibacillus sp. genome draft.</title>
        <authorList>
            <person name="Shi S."/>
        </authorList>
    </citation>
    <scope>NUCLEOTIDE SEQUENCE [LARGE SCALE GENOMIC DNA]</scope>
    <source>
        <strain evidence="2 3">GY 10110</strain>
    </source>
</reference>
<sequence>MMTLSLCMIVRNEEKVLGRCLDSIKGLVDEINIIDTGSTDGTKEVASKYTDRVFDFKWIDDFAAARNYSFSKATKDFIMWLDADDVMVEGDYDKFAALKVFLRDDVDAVSMPYILAQNEKGIVTQSVRRNRIVKRSNGFPWIGAVHEYLEVGGNIISSDIHVVHQSQKTGVSTRNLDIYEKMLADGREFTPRDLYYYANECVDHKLHERAIEYYQKFLDTGEGWVEDCISSCAKMADCYLALDDQDGAVDQILKSFKYDIPRADQCCRLGFIHLSREEYEKAVFWYEVAVNLDYEAAKAKGGFLNHNCYTWLPHLQLCVCYYRLGQIEKAIHHNQIAKAFDPTNRMVLYNEEYFQSLTEREE</sequence>
<feature type="domain" description="Glycosyltransferase 2-like" evidence="1">
    <location>
        <begin position="5"/>
        <end position="111"/>
    </location>
</feature>
<dbReference type="InterPro" id="IPR019734">
    <property type="entry name" value="TPR_rpt"/>
</dbReference>
<dbReference type="SUPFAM" id="SSF53448">
    <property type="entry name" value="Nucleotide-diphospho-sugar transferases"/>
    <property type="match status" value="1"/>
</dbReference>
<dbReference type="InterPro" id="IPR011990">
    <property type="entry name" value="TPR-like_helical_dom_sf"/>
</dbReference>
<dbReference type="CDD" id="cd02511">
    <property type="entry name" value="Beta4Glucosyltransferase"/>
    <property type="match status" value="1"/>
</dbReference>
<dbReference type="InterPro" id="IPR029044">
    <property type="entry name" value="Nucleotide-diphossugar_trans"/>
</dbReference>
<dbReference type="OrthoDB" id="9815923at2"/>
<dbReference type="PANTHER" id="PTHR43630:SF2">
    <property type="entry name" value="GLYCOSYLTRANSFERASE"/>
    <property type="match status" value="1"/>
</dbReference>
<name>A0A3L7K1W0_9BACI</name>